<keyword evidence="2" id="KW-0808">Transferase</keyword>
<dbReference type="GO" id="GO:0016757">
    <property type="term" value="F:glycosyltransferase activity"/>
    <property type="evidence" value="ECO:0007669"/>
    <property type="project" value="UniProtKB-KW"/>
</dbReference>
<sequence length="433" mass="48219">MSSYAEPEVRSLPATTAGARRRLYLFSPLPPQRNGLADYIVEYLPMLADDFELCLVAEAGRGAAAAAQFPGAPFQVIDEAVFLARQPETGAQTFYNIGNNGDCAYMLEHLHRFPGLVVVHDVSLFYLHQVALQMERSNGMFNHWVRDTGYEVPADFVARDGSLGRTPGLLYQECLMVRRIAESARGLMLHSRYAEARFRGGAFDIPLGAEHRRPMARIPHFVLPPAPPAWDAYQVLQRFGIDTNDILLLVPGFLTGNKMLYEVLVAYSRACTSQPRLKLLFAGEERPDEYNISARIKQLWPDGDGPRVTGYLDARELDILLGRADLSFVLRYPTYGETSGILPRAVMGGGRVVTVDIGSYPEFESPLISHVAIGPTMVDQLYASIQSLCASMPKAADRAARRQVEAQRADTLSPRSLYPRIRELINQAWEVSR</sequence>
<dbReference type="EMBL" id="JBBUTG010000003">
    <property type="protein sequence ID" value="MEK8030647.1"/>
    <property type="molecule type" value="Genomic_DNA"/>
</dbReference>
<dbReference type="SUPFAM" id="SSF53756">
    <property type="entry name" value="UDP-Glycosyltransferase/glycogen phosphorylase"/>
    <property type="match status" value="1"/>
</dbReference>
<gene>
    <name evidence="2" type="ORF">AACH06_07390</name>
</gene>
<evidence type="ECO:0000313" key="3">
    <source>
        <dbReference type="Proteomes" id="UP001371218"/>
    </source>
</evidence>
<dbReference type="Pfam" id="PF00534">
    <property type="entry name" value="Glycos_transf_1"/>
    <property type="match status" value="1"/>
</dbReference>
<organism evidence="2 3">
    <name type="scientific">Ideonella lacteola</name>
    <dbReference type="NCBI Taxonomy" id="2984193"/>
    <lineage>
        <taxon>Bacteria</taxon>
        <taxon>Pseudomonadati</taxon>
        <taxon>Pseudomonadota</taxon>
        <taxon>Betaproteobacteria</taxon>
        <taxon>Burkholderiales</taxon>
        <taxon>Sphaerotilaceae</taxon>
        <taxon>Ideonella</taxon>
    </lineage>
</organism>
<keyword evidence="3" id="KW-1185">Reference proteome</keyword>
<accession>A0ABU9BP44</accession>
<feature type="domain" description="Glycosyl transferase family 1" evidence="1">
    <location>
        <begin position="238"/>
        <end position="395"/>
    </location>
</feature>
<reference evidence="2 3" key="1">
    <citation type="submission" date="2024-04" db="EMBL/GenBank/DDBJ databases">
        <title>Novel species of the genus Ideonella isolated from streams.</title>
        <authorList>
            <person name="Lu H."/>
        </authorList>
    </citation>
    <scope>NUCLEOTIDE SEQUENCE [LARGE SCALE GENOMIC DNA]</scope>
    <source>
        <strain evidence="2 3">DXS29W</strain>
    </source>
</reference>
<dbReference type="Gene3D" id="3.40.50.2000">
    <property type="entry name" value="Glycogen Phosphorylase B"/>
    <property type="match status" value="1"/>
</dbReference>
<evidence type="ECO:0000259" key="1">
    <source>
        <dbReference type="Pfam" id="PF00534"/>
    </source>
</evidence>
<protein>
    <submittedName>
        <fullName evidence="2">Glycosyltransferase</fullName>
        <ecNumber evidence="2">2.4.-.-</ecNumber>
    </submittedName>
</protein>
<name>A0ABU9BP44_9BURK</name>
<evidence type="ECO:0000313" key="2">
    <source>
        <dbReference type="EMBL" id="MEK8030647.1"/>
    </source>
</evidence>
<dbReference type="InterPro" id="IPR001296">
    <property type="entry name" value="Glyco_trans_1"/>
</dbReference>
<dbReference type="EC" id="2.4.-.-" evidence="2"/>
<comment type="caution">
    <text evidence="2">The sequence shown here is derived from an EMBL/GenBank/DDBJ whole genome shotgun (WGS) entry which is preliminary data.</text>
</comment>
<dbReference type="RefSeq" id="WP_341425007.1">
    <property type="nucleotide sequence ID" value="NZ_JBBUTG010000003.1"/>
</dbReference>
<keyword evidence="2" id="KW-0328">Glycosyltransferase</keyword>
<proteinExistence type="predicted"/>
<dbReference type="Proteomes" id="UP001371218">
    <property type="component" value="Unassembled WGS sequence"/>
</dbReference>